<evidence type="ECO:0000256" key="4">
    <source>
        <dbReference type="ARBA" id="ARBA00022692"/>
    </source>
</evidence>
<protein>
    <submittedName>
        <fullName evidence="9">Biopolymer transporter ExbD</fullName>
    </submittedName>
</protein>
<evidence type="ECO:0000256" key="1">
    <source>
        <dbReference type="ARBA" id="ARBA00004162"/>
    </source>
</evidence>
<dbReference type="InterPro" id="IPR003400">
    <property type="entry name" value="ExbD"/>
</dbReference>
<dbReference type="PANTHER" id="PTHR30558:SF3">
    <property type="entry name" value="BIOPOLYMER TRANSPORT PROTEIN EXBD-RELATED"/>
    <property type="match status" value="1"/>
</dbReference>
<dbReference type="EMBL" id="JABBGH010000003">
    <property type="protein sequence ID" value="NML66984.1"/>
    <property type="molecule type" value="Genomic_DNA"/>
</dbReference>
<comment type="caution">
    <text evidence="9">The sequence shown here is derived from an EMBL/GenBank/DDBJ whole genome shotgun (WGS) entry which is preliminary data.</text>
</comment>
<evidence type="ECO:0000313" key="9">
    <source>
        <dbReference type="EMBL" id="NML66984.1"/>
    </source>
</evidence>
<accession>A0A7Y0AGQ8</accession>
<gene>
    <name evidence="9" type="ORF">HHL22_17395</name>
</gene>
<evidence type="ECO:0000256" key="8">
    <source>
        <dbReference type="SAM" id="MobiDB-lite"/>
    </source>
</evidence>
<evidence type="ECO:0000256" key="2">
    <source>
        <dbReference type="ARBA" id="ARBA00005811"/>
    </source>
</evidence>
<dbReference type="Proteomes" id="UP000559626">
    <property type="component" value="Unassembled WGS sequence"/>
</dbReference>
<evidence type="ECO:0000256" key="5">
    <source>
        <dbReference type="ARBA" id="ARBA00022989"/>
    </source>
</evidence>
<reference evidence="9 10" key="1">
    <citation type="submission" date="2020-04" db="EMBL/GenBank/DDBJ databases">
        <title>Hymenobacter polaris sp. nov., isolated from Arctic soil.</title>
        <authorList>
            <person name="Dahal R.H."/>
        </authorList>
    </citation>
    <scope>NUCLEOTIDE SEQUENCE [LARGE SCALE GENOMIC DNA]</scope>
    <source>
        <strain evidence="9 10">RP-2-7</strain>
    </source>
</reference>
<keyword evidence="7" id="KW-0653">Protein transport</keyword>
<dbReference type="PANTHER" id="PTHR30558">
    <property type="entry name" value="EXBD MEMBRANE COMPONENT OF PMF-DRIVEN MACROMOLECULE IMPORT SYSTEM"/>
    <property type="match status" value="1"/>
</dbReference>
<dbReference type="Pfam" id="PF02472">
    <property type="entry name" value="ExbD"/>
    <property type="match status" value="1"/>
</dbReference>
<comment type="similarity">
    <text evidence="2 7">Belongs to the ExbD/TolR family.</text>
</comment>
<evidence type="ECO:0000256" key="6">
    <source>
        <dbReference type="ARBA" id="ARBA00023136"/>
    </source>
</evidence>
<feature type="region of interest" description="Disordered" evidence="8">
    <location>
        <begin position="1"/>
        <end position="20"/>
    </location>
</feature>
<dbReference type="GO" id="GO:0005886">
    <property type="term" value="C:plasma membrane"/>
    <property type="evidence" value="ECO:0007669"/>
    <property type="project" value="UniProtKB-SubCell"/>
</dbReference>
<sequence length="169" mass="18507">MAALEPAAPRNAGKKPRATKRSFRLDMTPMVDLAFLLLTFFMLTTTFAKPRVQQLQMPVPDAQHPSPVPASQAMTILLGEGRQVGYYFGLNDPGSPAPALHYTNFSARGLRQALLARQRQGPLIVLIKADKGAQYQSLVDVLDEMNITSQAKYALTTLTPADRQLLAAK</sequence>
<keyword evidence="10" id="KW-1185">Reference proteome</keyword>
<dbReference type="GO" id="GO:0015031">
    <property type="term" value="P:protein transport"/>
    <property type="evidence" value="ECO:0007669"/>
    <property type="project" value="UniProtKB-KW"/>
</dbReference>
<organism evidence="9 10">
    <name type="scientific">Hymenobacter polaris</name>
    <dbReference type="NCBI Taxonomy" id="2682546"/>
    <lineage>
        <taxon>Bacteria</taxon>
        <taxon>Pseudomonadati</taxon>
        <taxon>Bacteroidota</taxon>
        <taxon>Cytophagia</taxon>
        <taxon>Cytophagales</taxon>
        <taxon>Hymenobacteraceae</taxon>
        <taxon>Hymenobacter</taxon>
    </lineage>
</organism>
<proteinExistence type="inferred from homology"/>
<dbReference type="RefSeq" id="WP_169532681.1">
    <property type="nucleotide sequence ID" value="NZ_JABBGH010000003.1"/>
</dbReference>
<comment type="subcellular location">
    <subcellularLocation>
        <location evidence="1">Cell membrane</location>
        <topology evidence="1">Single-pass membrane protein</topology>
    </subcellularLocation>
    <subcellularLocation>
        <location evidence="7">Cell membrane</location>
        <topology evidence="7">Single-pass type II membrane protein</topology>
    </subcellularLocation>
</comment>
<keyword evidence="5" id="KW-1133">Transmembrane helix</keyword>
<keyword evidence="7" id="KW-0813">Transport</keyword>
<evidence type="ECO:0000313" key="10">
    <source>
        <dbReference type="Proteomes" id="UP000559626"/>
    </source>
</evidence>
<evidence type="ECO:0000256" key="3">
    <source>
        <dbReference type="ARBA" id="ARBA00022475"/>
    </source>
</evidence>
<name>A0A7Y0AGQ8_9BACT</name>
<dbReference type="GO" id="GO:0022857">
    <property type="term" value="F:transmembrane transporter activity"/>
    <property type="evidence" value="ECO:0007669"/>
    <property type="project" value="InterPro"/>
</dbReference>
<keyword evidence="3" id="KW-1003">Cell membrane</keyword>
<keyword evidence="6" id="KW-0472">Membrane</keyword>
<dbReference type="AlphaFoldDB" id="A0A7Y0AGQ8"/>
<keyword evidence="4 7" id="KW-0812">Transmembrane</keyword>
<evidence type="ECO:0000256" key="7">
    <source>
        <dbReference type="RuleBase" id="RU003879"/>
    </source>
</evidence>